<dbReference type="InterPro" id="IPR050179">
    <property type="entry name" value="Trans_hexapeptide_repeat"/>
</dbReference>
<keyword evidence="4" id="KW-0808">Transferase</keyword>
<comment type="caution">
    <text evidence="4">The sequence shown here is derived from an EMBL/GenBank/DDBJ whole genome shotgun (WGS) entry which is preliminary data.</text>
</comment>
<evidence type="ECO:0000259" key="3">
    <source>
        <dbReference type="Pfam" id="PF17836"/>
    </source>
</evidence>
<dbReference type="InterPro" id="IPR041561">
    <property type="entry name" value="PglD_N"/>
</dbReference>
<dbReference type="AlphaFoldDB" id="A0A3S0TY65"/>
<sequence length="210" mass="22276">MKVIILGNGGHSKVIQEMVLSLKDHEIIAVLDDKYVDEHQKKGTIYAPFSSLKKMLVPGTRVVIAIGNNRTRKRIARSLALRQDQLLTVIHPSAIVSPSAVIGYGTVVMPQAVINAEAQIGEHCIINTAAIVEHENMIGNYTHLSPNATLTGEVSVGEGVHIGASATIIPGMHIGSWSIIGAGSTVIHDIPAACTAAGCPARILKSEKEQ</sequence>
<dbReference type="PANTHER" id="PTHR43300:SF7">
    <property type="entry name" value="UDP-N-ACETYLBACILLOSAMINE N-ACETYLTRANSFERASE"/>
    <property type="match status" value="1"/>
</dbReference>
<feature type="site" description="Increases basicity of active site His" evidence="1">
    <location>
        <position position="135"/>
    </location>
</feature>
<dbReference type="CDD" id="cd03360">
    <property type="entry name" value="LbH_AT_putative"/>
    <property type="match status" value="1"/>
</dbReference>
<dbReference type="PANTHER" id="PTHR43300">
    <property type="entry name" value="ACETYLTRANSFERASE"/>
    <property type="match status" value="1"/>
</dbReference>
<feature type="binding site" evidence="2">
    <location>
        <position position="67"/>
    </location>
    <ligand>
        <name>substrate</name>
    </ligand>
</feature>
<dbReference type="NCBIfam" id="TIGR03570">
    <property type="entry name" value="NeuD_NnaD"/>
    <property type="match status" value="1"/>
</dbReference>
<dbReference type="RefSeq" id="WP_126864092.1">
    <property type="nucleotide sequence ID" value="NZ_JAUSTX010000001.1"/>
</dbReference>
<dbReference type="Pfam" id="PF17836">
    <property type="entry name" value="PglD_N"/>
    <property type="match status" value="1"/>
</dbReference>
<dbReference type="InterPro" id="IPR011004">
    <property type="entry name" value="Trimer_LpxA-like_sf"/>
</dbReference>
<proteinExistence type="predicted"/>
<evidence type="ECO:0000313" key="4">
    <source>
        <dbReference type="EMBL" id="RUQ30070.1"/>
    </source>
</evidence>
<reference evidence="4 5" key="1">
    <citation type="submission" date="2018-12" db="EMBL/GenBank/DDBJ databases">
        <title>Bacillus chawlae sp. nov., Bacillus glennii sp. nov., and Bacillus saganii sp. nov. Isolated from the Vehicle Assembly Building at Kennedy Space Center where the Viking Spacecraft were Assembled.</title>
        <authorList>
            <person name="Seuylemezian A."/>
            <person name="Vaishampayan P."/>
        </authorList>
    </citation>
    <scope>NUCLEOTIDE SEQUENCE [LARGE SCALE GENOMIC DNA]</scope>
    <source>
        <strain evidence="4 5">L5</strain>
    </source>
</reference>
<dbReference type="GO" id="GO:0016740">
    <property type="term" value="F:transferase activity"/>
    <property type="evidence" value="ECO:0007669"/>
    <property type="project" value="UniProtKB-KW"/>
</dbReference>
<dbReference type="EMBL" id="RYZZ01000007">
    <property type="protein sequence ID" value="RUQ30070.1"/>
    <property type="molecule type" value="Genomic_DNA"/>
</dbReference>
<keyword evidence="5" id="KW-1185">Reference proteome</keyword>
<accession>A0A3S0TY65</accession>
<feature type="active site" description="Proton acceptor" evidence="1">
    <location>
        <position position="134"/>
    </location>
</feature>
<evidence type="ECO:0000256" key="1">
    <source>
        <dbReference type="PIRSR" id="PIRSR620019-1"/>
    </source>
</evidence>
<protein>
    <submittedName>
        <fullName evidence="4">Acetyltransferase</fullName>
    </submittedName>
</protein>
<gene>
    <name evidence="4" type="ORF">ELQ35_06875</name>
</gene>
<dbReference type="Pfam" id="PF00132">
    <property type="entry name" value="Hexapep"/>
    <property type="match status" value="1"/>
</dbReference>
<feature type="binding site" evidence="2">
    <location>
        <position position="143"/>
    </location>
    <ligand>
        <name>acetyl-CoA</name>
        <dbReference type="ChEBI" id="CHEBI:57288"/>
    </ligand>
</feature>
<dbReference type="Proteomes" id="UP000267430">
    <property type="component" value="Unassembled WGS sequence"/>
</dbReference>
<evidence type="ECO:0000256" key="2">
    <source>
        <dbReference type="PIRSR" id="PIRSR620019-2"/>
    </source>
</evidence>
<dbReference type="OrthoDB" id="9794407at2"/>
<feature type="domain" description="PglD N-terminal" evidence="3">
    <location>
        <begin position="2"/>
        <end position="79"/>
    </location>
</feature>
<evidence type="ECO:0000313" key="5">
    <source>
        <dbReference type="Proteomes" id="UP000267430"/>
    </source>
</evidence>
<organism evidence="4 5">
    <name type="scientific">Peribacillus cavernae</name>
    <dbReference type="NCBI Taxonomy" id="1674310"/>
    <lineage>
        <taxon>Bacteria</taxon>
        <taxon>Bacillati</taxon>
        <taxon>Bacillota</taxon>
        <taxon>Bacilli</taxon>
        <taxon>Bacillales</taxon>
        <taxon>Bacillaceae</taxon>
        <taxon>Peribacillus</taxon>
    </lineage>
</organism>
<dbReference type="Gene3D" id="2.160.10.10">
    <property type="entry name" value="Hexapeptide repeat proteins"/>
    <property type="match status" value="1"/>
</dbReference>
<dbReference type="InterPro" id="IPR020019">
    <property type="entry name" value="AcTrfase_PglD-like"/>
</dbReference>
<dbReference type="SUPFAM" id="SSF51161">
    <property type="entry name" value="Trimeric LpxA-like enzymes"/>
    <property type="match status" value="1"/>
</dbReference>
<name>A0A3S0TY65_9BACI</name>
<dbReference type="InterPro" id="IPR001451">
    <property type="entry name" value="Hexapep"/>
</dbReference>
<dbReference type="Gene3D" id="3.40.50.20">
    <property type="match status" value="1"/>
</dbReference>